<dbReference type="RefSeq" id="WP_060308244.1">
    <property type="nucleotide sequence ID" value="NZ_JAXKSK010000010.1"/>
</dbReference>
<evidence type="ECO:0000256" key="1">
    <source>
        <dbReference type="ARBA" id="ARBA00022801"/>
    </source>
</evidence>
<dbReference type="InterPro" id="IPR004843">
    <property type="entry name" value="Calcineurin-like_PHP"/>
</dbReference>
<evidence type="ECO:0000313" key="3">
    <source>
        <dbReference type="EMBL" id="KWE05683.1"/>
    </source>
</evidence>
<dbReference type="InterPro" id="IPR014576">
    <property type="entry name" value="Pesterase_YhaO"/>
</dbReference>
<feature type="domain" description="Calcineurin-like phosphoesterase" evidence="2">
    <location>
        <begin position="1"/>
        <end position="196"/>
    </location>
</feature>
<name>A0A119MPW2_9BURK</name>
<evidence type="ECO:0000313" key="4">
    <source>
        <dbReference type="Proteomes" id="UP000062998"/>
    </source>
</evidence>
<organism evidence="3 4">
    <name type="scientific">Burkholderia ubonensis</name>
    <dbReference type="NCBI Taxonomy" id="101571"/>
    <lineage>
        <taxon>Bacteria</taxon>
        <taxon>Pseudomonadati</taxon>
        <taxon>Pseudomonadota</taxon>
        <taxon>Betaproteobacteria</taxon>
        <taxon>Burkholderiales</taxon>
        <taxon>Burkholderiaceae</taxon>
        <taxon>Burkholderia</taxon>
        <taxon>Burkholderia cepacia complex</taxon>
    </lineage>
</organism>
<dbReference type="InterPro" id="IPR041796">
    <property type="entry name" value="Mre11_N"/>
</dbReference>
<proteinExistence type="predicted"/>
<dbReference type="OrthoDB" id="9773856at2"/>
<dbReference type="InterPro" id="IPR050535">
    <property type="entry name" value="DNA_Repair-Maintenance_Comp"/>
</dbReference>
<protein>
    <submittedName>
        <fullName evidence="3">Metallophosphoesterase</fullName>
    </submittedName>
</protein>
<accession>A0A119MPW2</accession>
<dbReference type="EMBL" id="LPIX01000041">
    <property type="protein sequence ID" value="KWE05683.1"/>
    <property type="molecule type" value="Genomic_DNA"/>
</dbReference>
<keyword evidence="1" id="KW-0378">Hydrolase</keyword>
<dbReference type="Proteomes" id="UP000062998">
    <property type="component" value="Unassembled WGS sequence"/>
</dbReference>
<dbReference type="CDD" id="cd00840">
    <property type="entry name" value="MPP_Mre11_N"/>
    <property type="match status" value="1"/>
</dbReference>
<dbReference type="Gene3D" id="3.60.21.10">
    <property type="match status" value="1"/>
</dbReference>
<comment type="caution">
    <text evidence="3">The sequence shown here is derived from an EMBL/GenBank/DDBJ whole genome shotgun (WGS) entry which is preliminary data.</text>
</comment>
<sequence length="416" mass="45825">MKFIHAADIHLDSPLHGLSAYPDAPAAQLRNASRDALRQLVDRAIEEEVAFLVVAGDLYDGDWKDHNTGIFFGQQMGRLRKAGIRAFVLWGNHDAESEMTRKLTLPDNVTVFSHRKPEVHRLPEFNVALHGQSFKDKAVVENLAIGYPEPVPGCYNIGVLHTALEGYTAHASYAPCTLAELHAKGYDYWALGHVHEFQQWSGPSTIVFPGNLQGRHIRETGRRGAVLVTVEGGETRVERLYLDVLRWEAVEVDAADCVTIADLARKIGQSLEALLTVDGHVPRAVRVTVTGRTPAHGLFFGRATQLRAEVLNQIGIIGNERLWLEKVKVATSAMDLSHGEAEQLEALEDLKQILADAAHDPEFLALLERDLKPFVGKVRSEVKEEVPLLSLARSGELTALVQQVGPALLARLAQGE</sequence>
<dbReference type="InterPro" id="IPR029052">
    <property type="entry name" value="Metallo-depent_PP-like"/>
</dbReference>
<evidence type="ECO:0000259" key="2">
    <source>
        <dbReference type="Pfam" id="PF00149"/>
    </source>
</evidence>
<reference evidence="3 4" key="1">
    <citation type="submission" date="2015-11" db="EMBL/GenBank/DDBJ databases">
        <title>Expanding the genomic diversity of Burkholderia species for the development of highly accurate diagnostics.</title>
        <authorList>
            <person name="Sahl J."/>
            <person name="Keim P."/>
            <person name="Wagner D."/>
        </authorList>
    </citation>
    <scope>NUCLEOTIDE SEQUENCE [LARGE SCALE GENOMIC DNA]</scope>
    <source>
        <strain evidence="3 4">MSMB2167WGS</strain>
    </source>
</reference>
<gene>
    <name evidence="3" type="ORF">WL73_11960</name>
</gene>
<dbReference type="SUPFAM" id="SSF56300">
    <property type="entry name" value="Metallo-dependent phosphatases"/>
    <property type="match status" value="1"/>
</dbReference>
<dbReference type="Pfam" id="PF00149">
    <property type="entry name" value="Metallophos"/>
    <property type="match status" value="1"/>
</dbReference>
<dbReference type="GO" id="GO:0016787">
    <property type="term" value="F:hydrolase activity"/>
    <property type="evidence" value="ECO:0007669"/>
    <property type="project" value="UniProtKB-KW"/>
</dbReference>
<dbReference type="PANTHER" id="PTHR30337">
    <property type="entry name" value="COMPONENT OF ATP-DEPENDENT DSDNA EXONUCLEASE"/>
    <property type="match status" value="1"/>
</dbReference>
<dbReference type="PIRSF" id="PIRSF033091">
    <property type="entry name" value="Pesterase_YhaO"/>
    <property type="match status" value="1"/>
</dbReference>
<dbReference type="PANTHER" id="PTHR30337:SF7">
    <property type="entry name" value="PHOSPHOESTERASE"/>
    <property type="match status" value="1"/>
</dbReference>
<dbReference type="AlphaFoldDB" id="A0A119MPW2"/>